<evidence type="ECO:0000313" key="2">
    <source>
        <dbReference type="EMBL" id="GBM59771.1"/>
    </source>
</evidence>
<feature type="compositionally biased region" description="Polar residues" evidence="1">
    <location>
        <begin position="72"/>
        <end position="81"/>
    </location>
</feature>
<feature type="region of interest" description="Disordered" evidence="1">
    <location>
        <begin position="58"/>
        <end position="81"/>
    </location>
</feature>
<dbReference type="Proteomes" id="UP000499080">
    <property type="component" value="Unassembled WGS sequence"/>
</dbReference>
<protein>
    <submittedName>
        <fullName evidence="2">Uncharacterized protein</fullName>
    </submittedName>
</protein>
<reference evidence="2 3" key="1">
    <citation type="journal article" date="2019" name="Sci. Rep.">
        <title>Orb-weaving spider Araneus ventricosus genome elucidates the spidroin gene catalogue.</title>
        <authorList>
            <person name="Kono N."/>
            <person name="Nakamura H."/>
            <person name="Ohtoshi R."/>
            <person name="Moran D.A.P."/>
            <person name="Shinohara A."/>
            <person name="Yoshida Y."/>
            <person name="Fujiwara M."/>
            <person name="Mori M."/>
            <person name="Tomita M."/>
            <person name="Arakawa K."/>
        </authorList>
    </citation>
    <scope>NUCLEOTIDE SEQUENCE [LARGE SCALE GENOMIC DNA]</scope>
</reference>
<evidence type="ECO:0000256" key="1">
    <source>
        <dbReference type="SAM" id="MobiDB-lite"/>
    </source>
</evidence>
<gene>
    <name evidence="2" type="ORF">AVEN_6648_1</name>
</gene>
<proteinExistence type="predicted"/>
<sequence length="81" mass="9184">MGYLEIQCRISLCPASAETRRGIDSTSRGIDSTSHGIDSTSRGKYNRRNSNFTVKIWSQGDRPKSGKEENDLWSSHFTESW</sequence>
<name>A0A4Y2H3U6_ARAVE</name>
<comment type="caution">
    <text evidence="2">The sequence shown here is derived from an EMBL/GenBank/DDBJ whole genome shotgun (WGS) entry which is preliminary data.</text>
</comment>
<dbReference type="EMBL" id="BGPR01001698">
    <property type="protein sequence ID" value="GBM59771.1"/>
    <property type="molecule type" value="Genomic_DNA"/>
</dbReference>
<evidence type="ECO:0000313" key="3">
    <source>
        <dbReference type="Proteomes" id="UP000499080"/>
    </source>
</evidence>
<feature type="compositionally biased region" description="Basic and acidic residues" evidence="1">
    <location>
        <begin position="61"/>
        <end position="70"/>
    </location>
</feature>
<feature type="compositionally biased region" description="Polar residues" evidence="1">
    <location>
        <begin position="24"/>
        <end position="44"/>
    </location>
</feature>
<keyword evidence="3" id="KW-1185">Reference proteome</keyword>
<feature type="region of interest" description="Disordered" evidence="1">
    <location>
        <begin position="18"/>
        <end position="44"/>
    </location>
</feature>
<accession>A0A4Y2H3U6</accession>
<dbReference type="AlphaFoldDB" id="A0A4Y2H3U6"/>
<organism evidence="2 3">
    <name type="scientific">Araneus ventricosus</name>
    <name type="common">Orbweaver spider</name>
    <name type="synonym">Epeira ventricosa</name>
    <dbReference type="NCBI Taxonomy" id="182803"/>
    <lineage>
        <taxon>Eukaryota</taxon>
        <taxon>Metazoa</taxon>
        <taxon>Ecdysozoa</taxon>
        <taxon>Arthropoda</taxon>
        <taxon>Chelicerata</taxon>
        <taxon>Arachnida</taxon>
        <taxon>Araneae</taxon>
        <taxon>Araneomorphae</taxon>
        <taxon>Entelegynae</taxon>
        <taxon>Araneoidea</taxon>
        <taxon>Araneidae</taxon>
        <taxon>Araneus</taxon>
    </lineage>
</organism>